<dbReference type="AlphaFoldDB" id="A0A8K1CAK0"/>
<evidence type="ECO:0000259" key="1">
    <source>
        <dbReference type="Pfam" id="PF05347"/>
    </source>
</evidence>
<dbReference type="Pfam" id="PF05347">
    <property type="entry name" value="Complex1_LYR"/>
    <property type="match status" value="1"/>
</dbReference>
<dbReference type="CDD" id="cd20267">
    <property type="entry name" value="Complex1_LYR_LYRM7"/>
    <property type="match status" value="1"/>
</dbReference>
<dbReference type="PANTHER" id="PTHR47484:SF1">
    <property type="entry name" value="COMPLEX 1 PROTEIN CONTAINING PROTEIN, EXPRESSED"/>
    <property type="match status" value="1"/>
</dbReference>
<dbReference type="Proteomes" id="UP000794436">
    <property type="component" value="Unassembled WGS sequence"/>
</dbReference>
<dbReference type="GO" id="GO:0005739">
    <property type="term" value="C:mitochondrion"/>
    <property type="evidence" value="ECO:0007669"/>
    <property type="project" value="GOC"/>
</dbReference>
<protein>
    <recommendedName>
        <fullName evidence="1">Complex 1 LYR protein domain-containing protein</fullName>
    </recommendedName>
</protein>
<dbReference type="GO" id="GO:0034551">
    <property type="term" value="P:mitochondrial respiratory chain complex III assembly"/>
    <property type="evidence" value="ECO:0007669"/>
    <property type="project" value="InterPro"/>
</dbReference>
<reference evidence="2" key="1">
    <citation type="submission" date="2019-03" db="EMBL/GenBank/DDBJ databases">
        <title>Long read genome sequence of the mycoparasitic Pythium oligandrum ATCC 38472 isolated from sugarbeet rhizosphere.</title>
        <authorList>
            <person name="Gaulin E."/>
        </authorList>
    </citation>
    <scope>NUCLEOTIDE SEQUENCE</scope>
    <source>
        <strain evidence="2">ATCC 38472_TT</strain>
    </source>
</reference>
<dbReference type="InterPro" id="IPR008011">
    <property type="entry name" value="Complex1_LYR_dom"/>
</dbReference>
<dbReference type="EMBL" id="SPLM01000109">
    <property type="protein sequence ID" value="TMW59426.1"/>
    <property type="molecule type" value="Genomic_DNA"/>
</dbReference>
<dbReference type="OrthoDB" id="74240at2759"/>
<sequence>MLVDKRKEVLRLYREILRTTRHFQWTNEQGEQWGAVLRKNARMEFEQHRHETSSENISRMLIIGWKCVEDVQAKMASKATELSQNQPK</sequence>
<evidence type="ECO:0000313" key="3">
    <source>
        <dbReference type="Proteomes" id="UP000794436"/>
    </source>
</evidence>
<comment type="caution">
    <text evidence="2">The sequence shown here is derived from an EMBL/GenBank/DDBJ whole genome shotgun (WGS) entry which is preliminary data.</text>
</comment>
<feature type="domain" description="Complex 1 LYR protein" evidence="1">
    <location>
        <begin position="7"/>
        <end position="64"/>
    </location>
</feature>
<evidence type="ECO:0000313" key="2">
    <source>
        <dbReference type="EMBL" id="TMW59426.1"/>
    </source>
</evidence>
<keyword evidence="3" id="KW-1185">Reference proteome</keyword>
<accession>A0A8K1CAK0</accession>
<proteinExistence type="predicted"/>
<dbReference type="InterPro" id="IPR045298">
    <property type="entry name" value="Complex1_LYR_LYRM7"/>
</dbReference>
<gene>
    <name evidence="2" type="ORF">Poli38472_004495</name>
</gene>
<organism evidence="2 3">
    <name type="scientific">Pythium oligandrum</name>
    <name type="common">Mycoparasitic fungus</name>
    <dbReference type="NCBI Taxonomy" id="41045"/>
    <lineage>
        <taxon>Eukaryota</taxon>
        <taxon>Sar</taxon>
        <taxon>Stramenopiles</taxon>
        <taxon>Oomycota</taxon>
        <taxon>Peronosporomycetes</taxon>
        <taxon>Pythiales</taxon>
        <taxon>Pythiaceae</taxon>
        <taxon>Pythium</taxon>
    </lineage>
</organism>
<dbReference type="PANTHER" id="PTHR47484">
    <property type="entry name" value="COMPLEX 1 PROTEIN CONTAINING PROTEIN, EXPRESSED"/>
    <property type="match status" value="1"/>
</dbReference>
<name>A0A8K1CAK0_PYTOL</name>